<dbReference type="PATRIC" id="fig|571915.4.peg.1586"/>
<dbReference type="OrthoDB" id="7065495at2"/>
<dbReference type="Proteomes" id="UP000035199">
    <property type="component" value="Chromosome"/>
</dbReference>
<protein>
    <recommendedName>
        <fullName evidence="1">DUF7824 domain-containing protein</fullName>
    </recommendedName>
</protein>
<name>A0A0G3H1X4_9CORY</name>
<gene>
    <name evidence="2" type="ORF">CMUST_07420</name>
</gene>
<keyword evidence="3" id="KW-1185">Reference proteome</keyword>
<sequence length="839" mass="90946">MKINPKLEIAVTVFRNLGWDTADRAEMCFLPLGDKDHQKAALSGLKSGDLTYWSNGELRPVPPLADIDLTMFRCFAIRLGISANRARNIVTQSDMEVVAAAVACRDDDFVRSFTETVCRKTNRFGEHNATFYGEIAVTAMCVKELPPIENFEYLKDWAVFAGRSLGGATEPTLFPPEAQDIPEEILLPTAIEHLVAAIEHGVRVSGPLGAAITGIIERGLVPPEGLIGAAIRALEASVRPSDRRRWIEILTNYLGFEGETLYRHRVDIYPLIATSESLFVTTFGIPLLANTSDSGLTDAELIDVALGCLYSSTLAAQRGTVQALRRRQAPSVEVKAALAARLTELAHSTDDKLADAAGTLLNEWNIEEERQPAVANSEPTVCCWQPTPPTWSPARFEKIPATIESLSDLIRTMRGRASESDLYFGQLPDDLITEQLSLAIYELAKKSPTDLQSLTQMVGIEPWSTIIRDWERGKLKTNLGVKQYSIGAARLAALMATVEEDLPAVLSEPSYGDLSIDVDDLIERIRCYQKANRPVQESDLALALARLREVAPDDNAARDSFIAERGIQDLDVAVRSNSGEIVGITAGTIVAKYLKDPFTEETVTSSKEWANGKTPAVVSAPLSLRQKPNRLVKNCKFAPEPGTFPTWRDVTARGLVWKAKDLGAAAILAEQFARSSEPLSPSTAINLLGLLRPAAHPASARVAAAVDTAWHRGLLLPGVPDFTALDWAEQKTHLALFAAGLAGCAETGMLALVWPVLDDALSYAVTQASVPSGTAEIAEVMAHFAPDVRSAVVQKIAPPESLLVPGLRELATRSGNSKAVKWAKAAVAELDAACEPKRD</sequence>
<dbReference type="EMBL" id="CP011542">
    <property type="protein sequence ID" value="AKK05813.1"/>
    <property type="molecule type" value="Genomic_DNA"/>
</dbReference>
<feature type="domain" description="DUF7824" evidence="1">
    <location>
        <begin position="451"/>
        <end position="548"/>
    </location>
</feature>
<proteinExistence type="predicted"/>
<dbReference type="AlphaFoldDB" id="A0A0G3H1X4"/>
<evidence type="ECO:0000313" key="3">
    <source>
        <dbReference type="Proteomes" id="UP000035199"/>
    </source>
</evidence>
<evidence type="ECO:0000313" key="2">
    <source>
        <dbReference type="EMBL" id="AKK05813.1"/>
    </source>
</evidence>
<organism evidence="2 3">
    <name type="scientific">Corynebacterium mustelae</name>
    <dbReference type="NCBI Taxonomy" id="571915"/>
    <lineage>
        <taxon>Bacteria</taxon>
        <taxon>Bacillati</taxon>
        <taxon>Actinomycetota</taxon>
        <taxon>Actinomycetes</taxon>
        <taxon>Mycobacteriales</taxon>
        <taxon>Corynebacteriaceae</taxon>
        <taxon>Corynebacterium</taxon>
    </lineage>
</organism>
<dbReference type="Pfam" id="PF25148">
    <property type="entry name" value="DUF7824"/>
    <property type="match status" value="1"/>
</dbReference>
<dbReference type="RefSeq" id="WP_047261952.1">
    <property type="nucleotide sequence ID" value="NZ_CP011542.1"/>
</dbReference>
<evidence type="ECO:0000259" key="1">
    <source>
        <dbReference type="Pfam" id="PF25148"/>
    </source>
</evidence>
<accession>A0A0G3H1X4</accession>
<dbReference type="InterPro" id="IPR056726">
    <property type="entry name" value="DUF7824"/>
</dbReference>
<dbReference type="KEGG" id="cmv:CMUST_07420"/>
<reference evidence="3" key="2">
    <citation type="submission" date="2015-05" db="EMBL/GenBank/DDBJ databases">
        <title>Complete genome sequence of Corynebacterium mustelae DSM 45274, isolated from various tissues of a male ferret with lethal sepsis.</title>
        <authorList>
            <person name="Ruckert C."/>
            <person name="Albersmeier A."/>
            <person name="Winkler A."/>
            <person name="Tauch A."/>
        </authorList>
    </citation>
    <scope>NUCLEOTIDE SEQUENCE [LARGE SCALE GENOMIC DNA]</scope>
    <source>
        <strain evidence="3">DSM 45274</strain>
    </source>
</reference>
<reference evidence="2 3" key="1">
    <citation type="journal article" date="2015" name="Genome Announc.">
        <title>Complete Genome Sequence of the Type Strain Corynebacterium mustelae DSM 45274, Isolated from Various Tissues of a Male Ferret with Lethal Sepsis.</title>
        <authorList>
            <person name="Ruckert C."/>
            <person name="Eimer J."/>
            <person name="Winkler A."/>
            <person name="Tauch A."/>
        </authorList>
    </citation>
    <scope>NUCLEOTIDE SEQUENCE [LARGE SCALE GENOMIC DNA]</scope>
    <source>
        <strain evidence="2 3">DSM 45274</strain>
    </source>
</reference>